<accession>A0A4V1EI71</accession>
<dbReference type="Pfam" id="PF12536">
    <property type="entry name" value="DUF3734"/>
    <property type="match status" value="1"/>
</dbReference>
<evidence type="ECO:0000256" key="4">
    <source>
        <dbReference type="PROSITE-ProRule" id="PRU01161"/>
    </source>
</evidence>
<dbReference type="KEGG" id="tvl:FAZ95_26790"/>
<dbReference type="PANTHER" id="PTHR14226">
    <property type="entry name" value="NEUROPATHY TARGET ESTERASE/SWISS CHEESE D.MELANOGASTER"/>
    <property type="match status" value="1"/>
</dbReference>
<dbReference type="Gene3D" id="3.40.1090.10">
    <property type="entry name" value="Cytosolic phospholipase A2 catalytic domain"/>
    <property type="match status" value="2"/>
</dbReference>
<feature type="active site" description="Proton acceptor" evidence="4">
    <location>
        <position position="216"/>
    </location>
</feature>
<feature type="short sequence motif" description="DGA/G" evidence="4">
    <location>
        <begin position="216"/>
        <end position="218"/>
    </location>
</feature>
<protein>
    <submittedName>
        <fullName evidence="6">Patatin-like phospholipase family protein</fullName>
    </submittedName>
</protein>
<dbReference type="InterPro" id="IPR016035">
    <property type="entry name" value="Acyl_Trfase/lysoPLipase"/>
</dbReference>
<dbReference type="Pfam" id="PF01734">
    <property type="entry name" value="Patatin"/>
    <property type="match status" value="1"/>
</dbReference>
<feature type="short sequence motif" description="GXSXG" evidence="4">
    <location>
        <begin position="55"/>
        <end position="59"/>
    </location>
</feature>
<dbReference type="GO" id="GO:0016042">
    <property type="term" value="P:lipid catabolic process"/>
    <property type="evidence" value="ECO:0007669"/>
    <property type="project" value="UniProtKB-UniRule"/>
</dbReference>
<dbReference type="InterPro" id="IPR002641">
    <property type="entry name" value="PNPLA_dom"/>
</dbReference>
<evidence type="ECO:0000259" key="5">
    <source>
        <dbReference type="PROSITE" id="PS51635"/>
    </source>
</evidence>
<evidence type="ECO:0000313" key="6">
    <source>
        <dbReference type="EMBL" id="QCP52750.1"/>
    </source>
</evidence>
<feature type="short sequence motif" description="GXGXXG" evidence="4">
    <location>
        <begin position="28"/>
        <end position="33"/>
    </location>
</feature>
<dbReference type="EMBL" id="CP040078">
    <property type="protein sequence ID" value="QCP52750.1"/>
    <property type="molecule type" value="Genomic_DNA"/>
</dbReference>
<reference evidence="6 7" key="1">
    <citation type="submission" date="2019-05" db="EMBL/GenBank/DDBJ databases">
        <title>Burkholderia sp. DHOD12, isolated from subtropical forest soil.</title>
        <authorList>
            <person name="Gao Z.-H."/>
            <person name="Qiu L.-H."/>
        </authorList>
    </citation>
    <scope>NUCLEOTIDE SEQUENCE [LARGE SCALE GENOMIC DNA]</scope>
    <source>
        <strain evidence="6 7">DHOD12</strain>
    </source>
</reference>
<keyword evidence="7" id="KW-1185">Reference proteome</keyword>
<keyword evidence="3 4" id="KW-0443">Lipid metabolism</keyword>
<dbReference type="PROSITE" id="PS51635">
    <property type="entry name" value="PNPLA"/>
    <property type="match status" value="1"/>
</dbReference>
<keyword evidence="2 4" id="KW-0442">Lipid degradation</keyword>
<dbReference type="CDD" id="cd07209">
    <property type="entry name" value="Pat_hypo_Ecoli_Z1214_like"/>
    <property type="match status" value="1"/>
</dbReference>
<dbReference type="AlphaFoldDB" id="A0A4V1EI71"/>
<keyword evidence="1 4" id="KW-0378">Hydrolase</keyword>
<dbReference type="OrthoDB" id="9770965at2"/>
<evidence type="ECO:0000256" key="3">
    <source>
        <dbReference type="ARBA" id="ARBA00023098"/>
    </source>
</evidence>
<sequence length="385" mass="42439">MNTKIGKLPSQVAEKLGKFDRRVLVLQGGGALGAYQAGVFEGAAALGFEPDWVAGISIGAINAALIAGNAPERRVERLREFWERASARSAFIPPAALDPMRQYFNALSAASAVALGVPGFFVPRVLPPFMARPGDPSSLSFYDTQPLKSTLEELVDFDLINSKRVRLSLGTVNVRSGESVYFDNTKTQIGPEHVMASGALPPGFPPINIDGEWYWDGGISSNTPLWYVVDESYRASALILQIDVFSGAGELPQNLHQVQERMKDIQYASKSRFGSARIKQFEELRGSLRRVLDKLPPEIRSDPDVQRLAEVSTRGAVALVHFTNRHNTHSSDFKDYEFSRATMTELWEGGLGDVRGAIEREEWQNVVELAEGIRIFDFTPLGPTQ</sequence>
<dbReference type="InterPro" id="IPR050301">
    <property type="entry name" value="NTE"/>
</dbReference>
<dbReference type="SUPFAM" id="SSF52151">
    <property type="entry name" value="FabD/lysophospholipase-like"/>
    <property type="match status" value="1"/>
</dbReference>
<evidence type="ECO:0000313" key="7">
    <source>
        <dbReference type="Proteomes" id="UP000298656"/>
    </source>
</evidence>
<dbReference type="PANTHER" id="PTHR14226:SF57">
    <property type="entry name" value="BLR7027 PROTEIN"/>
    <property type="match status" value="1"/>
</dbReference>
<feature type="domain" description="PNPLA" evidence="5">
    <location>
        <begin position="24"/>
        <end position="229"/>
    </location>
</feature>
<evidence type="ECO:0000256" key="1">
    <source>
        <dbReference type="ARBA" id="ARBA00022801"/>
    </source>
</evidence>
<name>A0A4V1EI71_9BURK</name>
<feature type="active site" description="Nucleophile" evidence="4">
    <location>
        <position position="57"/>
    </location>
</feature>
<proteinExistence type="predicted"/>
<dbReference type="InterPro" id="IPR021095">
    <property type="entry name" value="DUF3734"/>
</dbReference>
<dbReference type="RefSeq" id="WP_137335521.1">
    <property type="nucleotide sequence ID" value="NZ_CP040078.1"/>
</dbReference>
<dbReference type="Proteomes" id="UP000298656">
    <property type="component" value="Chromosome 2"/>
</dbReference>
<evidence type="ECO:0000256" key="2">
    <source>
        <dbReference type="ARBA" id="ARBA00022963"/>
    </source>
</evidence>
<gene>
    <name evidence="6" type="ORF">FAZ95_26790</name>
</gene>
<organism evidence="6 7">
    <name type="scientific">Trinickia violacea</name>
    <dbReference type="NCBI Taxonomy" id="2571746"/>
    <lineage>
        <taxon>Bacteria</taxon>
        <taxon>Pseudomonadati</taxon>
        <taxon>Pseudomonadota</taxon>
        <taxon>Betaproteobacteria</taxon>
        <taxon>Burkholderiales</taxon>
        <taxon>Burkholderiaceae</taxon>
        <taxon>Trinickia</taxon>
    </lineage>
</organism>
<dbReference type="GO" id="GO:0016787">
    <property type="term" value="F:hydrolase activity"/>
    <property type="evidence" value="ECO:0007669"/>
    <property type="project" value="UniProtKB-UniRule"/>
</dbReference>